<dbReference type="EMBL" id="CAKKLH010000012">
    <property type="protein sequence ID" value="CAH0098962.1"/>
    <property type="molecule type" value="Genomic_DNA"/>
</dbReference>
<evidence type="ECO:0000313" key="8">
    <source>
        <dbReference type="EMBL" id="CAH0098962.1"/>
    </source>
</evidence>
<feature type="compositionally biased region" description="Polar residues" evidence="6">
    <location>
        <begin position="365"/>
        <end position="384"/>
    </location>
</feature>
<dbReference type="InterPro" id="IPR004097">
    <property type="entry name" value="DHHA2"/>
</dbReference>
<evidence type="ECO:0000256" key="3">
    <source>
        <dbReference type="ARBA" id="ARBA00022723"/>
    </source>
</evidence>
<comment type="caution">
    <text evidence="8">The sequence shown here is derived from an EMBL/GenBank/DDBJ whole genome shotgun (WGS) entry which is preliminary data.</text>
</comment>
<dbReference type="Proteomes" id="UP000789390">
    <property type="component" value="Unassembled WGS sequence"/>
</dbReference>
<feature type="compositionally biased region" description="Low complexity" evidence="6">
    <location>
        <begin position="385"/>
        <end position="400"/>
    </location>
</feature>
<keyword evidence="3" id="KW-0479">Metal-binding</keyword>
<feature type="domain" description="DHHA2" evidence="7">
    <location>
        <begin position="217"/>
        <end position="362"/>
    </location>
</feature>
<dbReference type="PANTHER" id="PTHR12112:SF39">
    <property type="entry name" value="EG:152A3.5 PROTEIN (FBGN0003116_PN PROTEIN)"/>
    <property type="match status" value="1"/>
</dbReference>
<organism evidence="8 9">
    <name type="scientific">Daphnia galeata</name>
    <dbReference type="NCBI Taxonomy" id="27404"/>
    <lineage>
        <taxon>Eukaryota</taxon>
        <taxon>Metazoa</taxon>
        <taxon>Ecdysozoa</taxon>
        <taxon>Arthropoda</taxon>
        <taxon>Crustacea</taxon>
        <taxon>Branchiopoda</taxon>
        <taxon>Diplostraca</taxon>
        <taxon>Cladocera</taxon>
        <taxon>Anomopoda</taxon>
        <taxon>Daphniidae</taxon>
        <taxon>Daphnia</taxon>
    </lineage>
</organism>
<protein>
    <recommendedName>
        <fullName evidence="7">DHHA2 domain-containing protein</fullName>
    </recommendedName>
</protein>
<evidence type="ECO:0000256" key="4">
    <source>
        <dbReference type="ARBA" id="ARBA00022801"/>
    </source>
</evidence>
<dbReference type="Gene3D" id="3.90.1640.10">
    <property type="entry name" value="inorganic pyrophosphatase (n-terminal core)"/>
    <property type="match status" value="1"/>
</dbReference>
<comment type="similarity">
    <text evidence="2">Belongs to the PPase class C family. Prune subfamily.</text>
</comment>
<evidence type="ECO:0000256" key="6">
    <source>
        <dbReference type="SAM" id="MobiDB-lite"/>
    </source>
</evidence>
<evidence type="ECO:0000313" key="9">
    <source>
        <dbReference type="Proteomes" id="UP000789390"/>
    </source>
</evidence>
<keyword evidence="4" id="KW-0378">Hydrolase</keyword>
<feature type="region of interest" description="Disordered" evidence="6">
    <location>
        <begin position="445"/>
        <end position="464"/>
    </location>
</feature>
<dbReference type="GO" id="GO:0005737">
    <property type="term" value="C:cytoplasm"/>
    <property type="evidence" value="ECO:0007669"/>
    <property type="project" value="InterPro"/>
</dbReference>
<feature type="region of interest" description="Disordered" evidence="6">
    <location>
        <begin position="365"/>
        <end position="413"/>
    </location>
</feature>
<keyword evidence="9" id="KW-1185">Reference proteome</keyword>
<dbReference type="InterPro" id="IPR001667">
    <property type="entry name" value="DDH_dom"/>
</dbReference>
<evidence type="ECO:0000256" key="5">
    <source>
        <dbReference type="ARBA" id="ARBA00023211"/>
    </source>
</evidence>
<keyword evidence="5" id="KW-0464">Manganese</keyword>
<dbReference type="InterPro" id="IPR038222">
    <property type="entry name" value="DHHA2_dom_sf"/>
</dbReference>
<dbReference type="Gene3D" id="3.10.310.20">
    <property type="entry name" value="DHHA2 domain"/>
    <property type="match status" value="1"/>
</dbReference>
<dbReference type="SUPFAM" id="SSF64182">
    <property type="entry name" value="DHH phosphoesterases"/>
    <property type="match status" value="1"/>
</dbReference>
<dbReference type="InterPro" id="IPR038763">
    <property type="entry name" value="DHH_sf"/>
</dbReference>
<accession>A0A8J2RDS0</accession>
<dbReference type="PANTHER" id="PTHR12112">
    <property type="entry name" value="BNIP - RELATED"/>
    <property type="match status" value="1"/>
</dbReference>
<name>A0A8J2RDS0_9CRUS</name>
<proteinExistence type="inferred from homology"/>
<evidence type="ECO:0000256" key="2">
    <source>
        <dbReference type="ARBA" id="ARBA00010331"/>
    </source>
</evidence>
<dbReference type="AlphaFoldDB" id="A0A8J2RDS0"/>
<dbReference type="OrthoDB" id="374045at2759"/>
<comment type="cofactor">
    <cofactor evidence="1">
        <name>Mn(2+)</name>
        <dbReference type="ChEBI" id="CHEBI:29035"/>
    </cofactor>
</comment>
<dbReference type="Pfam" id="PF02833">
    <property type="entry name" value="DHHA2"/>
    <property type="match status" value="1"/>
</dbReference>
<feature type="compositionally biased region" description="Basic and acidic residues" evidence="6">
    <location>
        <begin position="445"/>
        <end position="456"/>
    </location>
</feature>
<reference evidence="8" key="1">
    <citation type="submission" date="2021-11" db="EMBL/GenBank/DDBJ databases">
        <authorList>
            <person name="Schell T."/>
        </authorList>
    </citation>
    <scope>NUCLEOTIDE SEQUENCE</scope>
    <source>
        <strain evidence="8">M5</strain>
    </source>
</reference>
<dbReference type="Pfam" id="PF01368">
    <property type="entry name" value="DHH"/>
    <property type="match status" value="1"/>
</dbReference>
<evidence type="ECO:0000259" key="7">
    <source>
        <dbReference type="SMART" id="SM01131"/>
    </source>
</evidence>
<evidence type="ECO:0000256" key="1">
    <source>
        <dbReference type="ARBA" id="ARBA00001936"/>
    </source>
</evidence>
<gene>
    <name evidence="8" type="ORF">DGAL_LOCUS1070</name>
</gene>
<dbReference type="GO" id="GO:0046872">
    <property type="term" value="F:metal ion binding"/>
    <property type="evidence" value="ECO:0007669"/>
    <property type="project" value="UniProtKB-KW"/>
</dbReference>
<dbReference type="SMART" id="SM01131">
    <property type="entry name" value="DHHA2"/>
    <property type="match status" value="1"/>
</dbReference>
<sequence>MENFLRKSKVDLSQIESLDSICIILGNESCDLDSAVCALVFAYFLEQQKKFASVHLPVLNIAKEDYILKTEVVYFLNRFNISSELLTFRDEICFSSLQDRKKLKLVLVDHNILSNSDSHLDSSIVQIVDHHKQEHPFSDNIEMLIETVGSCSTLISSIICETLPEILDVVSASLLLGAIIVDVANFSPTAKRATAKDEEIFSKLLKWVPNISKDTLYREIQCAKKDVVNLKFEQLCQKDKKLIAIGGINLPICAFPFLCSALLAKHSDIGSKLDGFCSALNFQGTVLMGISIDEETDTVKRDLVVYSHLAWLKNKLCRELEKADEPNLDLHVVKSSAEYVHYSQGNITATRKMILPMLKNILSKPESTSTLSQRGERSLSISNVDGSPDDSSSASNSGIDTPTNSCNDDDEEVRRSSATAKLSEFHTGDVFANKESKNYLSFRQQGDDLQRERDPLTPENSFAESHFDQSYKKFVLNHMDSDAIEKKLRKENFFREADE</sequence>
<dbReference type="FunFam" id="3.90.1640.10:FF:000003">
    <property type="entry name" value="Prune homolog 2 with BCH domain"/>
    <property type="match status" value="1"/>
</dbReference>
<dbReference type="GO" id="GO:0004309">
    <property type="term" value="F:exopolyphosphatase activity"/>
    <property type="evidence" value="ECO:0007669"/>
    <property type="project" value="TreeGrafter"/>
</dbReference>